<organism evidence="4 5">
    <name type="scientific">Streptococcus ratti FA-1 = DSM 20564</name>
    <dbReference type="NCBI Taxonomy" id="699248"/>
    <lineage>
        <taxon>Bacteria</taxon>
        <taxon>Bacillati</taxon>
        <taxon>Bacillota</taxon>
        <taxon>Bacilli</taxon>
        <taxon>Lactobacillales</taxon>
        <taxon>Streptococcaceae</taxon>
        <taxon>Streptococcus</taxon>
    </lineage>
</organism>
<dbReference type="PANTHER" id="PTHR34580">
    <property type="match status" value="1"/>
</dbReference>
<evidence type="ECO:0000313" key="5">
    <source>
        <dbReference type="Proteomes" id="UP000007815"/>
    </source>
</evidence>
<keyword evidence="2" id="KW-0804">Transcription</keyword>
<gene>
    <name evidence="4" type="ORF">SRA_02931</name>
</gene>
<reference evidence="4 5" key="1">
    <citation type="submission" date="2009-12" db="EMBL/GenBank/DDBJ databases">
        <authorList>
            <person name="Lefebure T."/>
            <person name="Cornejo O.E."/>
            <person name="Pavinski Bitar P.D."/>
            <person name="Lang P."/>
            <person name="Stanhope M.J."/>
        </authorList>
    </citation>
    <scope>NUCLEOTIDE SEQUENCE [LARGE SCALE GENOMIC DNA]</scope>
    <source>
        <strain evidence="4 5">FA-1</strain>
    </source>
</reference>
<dbReference type="InterPro" id="IPR051534">
    <property type="entry name" value="CBASS_pafABC_assoc_protein"/>
</dbReference>
<dbReference type="PANTHER" id="PTHR34580:SF9">
    <property type="entry name" value="SLL5097 PROTEIN"/>
    <property type="match status" value="1"/>
</dbReference>
<dbReference type="SUPFAM" id="SSF46785">
    <property type="entry name" value="Winged helix' DNA-binding domain"/>
    <property type="match status" value="1"/>
</dbReference>
<comment type="caution">
    <text evidence="4">The sequence shown here is derived from an EMBL/GenBank/DDBJ whole genome shotgun (WGS) entry which is preliminary data.</text>
</comment>
<dbReference type="Pfam" id="PF08279">
    <property type="entry name" value="HTH_11"/>
    <property type="match status" value="1"/>
</dbReference>
<dbReference type="RefSeq" id="WP_003087429.1">
    <property type="nucleotide sequence ID" value="NZ_AJTZ01000005.1"/>
</dbReference>
<dbReference type="InterPro" id="IPR026881">
    <property type="entry name" value="WYL_dom"/>
</dbReference>
<dbReference type="PROSITE" id="PS51000">
    <property type="entry name" value="HTH_DEOR_2"/>
    <property type="match status" value="1"/>
</dbReference>
<dbReference type="Proteomes" id="UP000007815">
    <property type="component" value="Unassembled WGS sequence"/>
</dbReference>
<evidence type="ECO:0000313" key="4">
    <source>
        <dbReference type="EMBL" id="EJN93456.1"/>
    </source>
</evidence>
<evidence type="ECO:0000256" key="1">
    <source>
        <dbReference type="ARBA" id="ARBA00023015"/>
    </source>
</evidence>
<dbReference type="EMBL" id="AJTZ01000005">
    <property type="protein sequence ID" value="EJN93456.1"/>
    <property type="molecule type" value="Genomic_DNA"/>
</dbReference>
<dbReference type="Gene3D" id="1.10.10.10">
    <property type="entry name" value="Winged helix-like DNA-binding domain superfamily/Winged helix DNA-binding domain"/>
    <property type="match status" value="1"/>
</dbReference>
<feature type="domain" description="HTH deoR-type" evidence="3">
    <location>
        <begin position="3"/>
        <end position="58"/>
    </location>
</feature>
<sequence>MSKQARINQELLYLKDKKYFQLRELMEVFHISKRTALRDIQELEKMGLALYTENGRGGGYRILPQSLLVPIHISHKELSAIFYALKALEKVITTPFDYHYPTIIKKLQCNLTPEQSQTVEQTLSVIDYYNVSAINPPSFLPDILTAILDETVLSIHYTQNQDKWLTVQFYDLFYREGVWFSHGYQLTTDTWAIFRCDYIQSLSINEDRKGISRDSLKLSLEEHERHFRSVPFRCRLTPFGKELFHKNHYEGMSLTEENQQTFLNGYYNPNELHYLTHYLIEFGKHIYVESPKELQEAYLAELDSIKNLYPASPLDKIPDGAG</sequence>
<dbReference type="InterPro" id="IPR036390">
    <property type="entry name" value="WH_DNA-bd_sf"/>
</dbReference>
<dbReference type="PROSITE" id="PS52050">
    <property type="entry name" value="WYL"/>
    <property type="match status" value="1"/>
</dbReference>
<dbReference type="SMART" id="SM00420">
    <property type="entry name" value="HTH_DEOR"/>
    <property type="match status" value="1"/>
</dbReference>
<dbReference type="InterPro" id="IPR013196">
    <property type="entry name" value="HTH_11"/>
</dbReference>
<name>A0ABP2QWS6_STRRT</name>
<dbReference type="Pfam" id="PF13280">
    <property type="entry name" value="WYL"/>
    <property type="match status" value="1"/>
</dbReference>
<dbReference type="InterPro" id="IPR036388">
    <property type="entry name" value="WH-like_DNA-bd_sf"/>
</dbReference>
<dbReference type="InterPro" id="IPR001034">
    <property type="entry name" value="DeoR_HTH"/>
</dbReference>
<proteinExistence type="predicted"/>
<evidence type="ECO:0000259" key="3">
    <source>
        <dbReference type="PROSITE" id="PS51000"/>
    </source>
</evidence>
<keyword evidence="5" id="KW-1185">Reference proteome</keyword>
<accession>A0ABP2QWS6</accession>
<keyword evidence="1" id="KW-0805">Transcription regulation</keyword>
<protein>
    <submittedName>
        <fullName evidence="4">Transcriptional regulator</fullName>
    </submittedName>
</protein>
<evidence type="ECO:0000256" key="2">
    <source>
        <dbReference type="ARBA" id="ARBA00023163"/>
    </source>
</evidence>